<evidence type="ECO:0000313" key="1">
    <source>
        <dbReference type="EMBL" id="PTI49867.1"/>
    </source>
</evidence>
<evidence type="ECO:0000313" key="2">
    <source>
        <dbReference type="Proteomes" id="UP000240717"/>
    </source>
</evidence>
<organism evidence="1 2">
    <name type="scientific">Staphylococcus warneri</name>
    <dbReference type="NCBI Taxonomy" id="1292"/>
    <lineage>
        <taxon>Bacteria</taxon>
        <taxon>Bacillati</taxon>
        <taxon>Bacillota</taxon>
        <taxon>Bacilli</taxon>
        <taxon>Bacillales</taxon>
        <taxon>Staphylococcaceae</taxon>
        <taxon>Staphylococcus</taxon>
    </lineage>
</organism>
<proteinExistence type="predicted"/>
<dbReference type="RefSeq" id="WP_107552971.1">
    <property type="nucleotide sequence ID" value="NZ_PZEV01000046.1"/>
</dbReference>
<dbReference type="AlphaFoldDB" id="A0A2T4PY42"/>
<gene>
    <name evidence="1" type="ORF">BU085_10950</name>
</gene>
<accession>A0A2T4PY42</accession>
<dbReference type="EMBL" id="PZEV01000046">
    <property type="protein sequence ID" value="PTI49867.1"/>
    <property type="molecule type" value="Genomic_DNA"/>
</dbReference>
<evidence type="ECO:0008006" key="3">
    <source>
        <dbReference type="Google" id="ProtNLM"/>
    </source>
</evidence>
<sequence length="130" mass="15283">MQFKLKEEELIDFLELKFPEYTFVKGRLLVGQHKQEDLHVYYLGEETLACLTIAFKTFEIRDADILDYEPLKEIRLKDGLLFRKMQIITDGGLLKYGTSKALLTDFQNDNYNQFIDGNKEKVIYKDGAFQ</sequence>
<reference evidence="1 2" key="1">
    <citation type="journal article" date="2016" name="Front. Microbiol.">
        <title>Comprehensive Phylogenetic Analysis of Bovine Non-aureus Staphylococci Species Based on Whole-Genome Sequencing.</title>
        <authorList>
            <person name="Naushad S."/>
            <person name="Barkema H.W."/>
            <person name="Luby C."/>
            <person name="Condas L.A."/>
            <person name="Nobrega D.B."/>
            <person name="Carson D.A."/>
            <person name="De Buck J."/>
        </authorList>
    </citation>
    <scope>NUCLEOTIDE SEQUENCE [LARGE SCALE GENOMIC DNA]</scope>
    <source>
        <strain evidence="1 2">SNUC 2993</strain>
    </source>
</reference>
<dbReference type="Proteomes" id="UP000240717">
    <property type="component" value="Unassembled WGS sequence"/>
</dbReference>
<name>A0A2T4PY42_STAWA</name>
<protein>
    <recommendedName>
        <fullName evidence="3">YokE-like PH domain-containing protein</fullName>
    </recommendedName>
</protein>
<comment type="caution">
    <text evidence="1">The sequence shown here is derived from an EMBL/GenBank/DDBJ whole genome shotgun (WGS) entry which is preliminary data.</text>
</comment>